<dbReference type="InterPro" id="IPR042530">
    <property type="entry name" value="EME1/EME2_C"/>
</dbReference>
<evidence type="ECO:0000256" key="11">
    <source>
        <dbReference type="ARBA" id="ARBA00023242"/>
    </source>
</evidence>
<feature type="compositionally biased region" description="Low complexity" evidence="14">
    <location>
        <begin position="56"/>
        <end position="71"/>
    </location>
</feature>
<dbReference type="STRING" id="1314674.A0A0D7B681"/>
<evidence type="ECO:0000256" key="4">
    <source>
        <dbReference type="ARBA" id="ARBA00022723"/>
    </source>
</evidence>
<dbReference type="PANTHER" id="PTHR21077:SF5">
    <property type="entry name" value="CROSSOVER JUNCTION ENDONUCLEASE MMS4"/>
    <property type="match status" value="1"/>
</dbReference>
<protein>
    <recommendedName>
        <fullName evidence="17">ERCC4 domain-containing protein</fullName>
    </recommendedName>
</protein>
<feature type="coiled-coil region" evidence="13">
    <location>
        <begin position="186"/>
        <end position="227"/>
    </location>
</feature>
<dbReference type="PANTHER" id="PTHR21077">
    <property type="entry name" value="EME1 PROTEIN"/>
    <property type="match status" value="1"/>
</dbReference>
<feature type="compositionally biased region" description="Low complexity" evidence="14">
    <location>
        <begin position="84"/>
        <end position="94"/>
    </location>
</feature>
<keyword evidence="13" id="KW-0175">Coiled coil</keyword>
<evidence type="ECO:0000256" key="14">
    <source>
        <dbReference type="SAM" id="MobiDB-lite"/>
    </source>
</evidence>
<comment type="subcellular location">
    <subcellularLocation>
        <location evidence="2">Nucleus</location>
    </subcellularLocation>
</comment>
<keyword evidence="10" id="KW-0234">DNA repair</keyword>
<dbReference type="GO" id="GO:0031573">
    <property type="term" value="P:mitotic intra-S DNA damage checkpoint signaling"/>
    <property type="evidence" value="ECO:0007669"/>
    <property type="project" value="TreeGrafter"/>
</dbReference>
<keyword evidence="7" id="KW-0378">Hydrolase</keyword>
<keyword evidence="5" id="KW-0255">Endonuclease</keyword>
<evidence type="ECO:0000256" key="2">
    <source>
        <dbReference type="ARBA" id="ARBA00004123"/>
    </source>
</evidence>
<feature type="compositionally biased region" description="Acidic residues" evidence="14">
    <location>
        <begin position="34"/>
        <end position="49"/>
    </location>
</feature>
<dbReference type="Pfam" id="PF21292">
    <property type="entry name" value="EME1-MUS81_C"/>
    <property type="match status" value="1"/>
</dbReference>
<dbReference type="GO" id="GO:0000712">
    <property type="term" value="P:resolution of meiotic recombination intermediates"/>
    <property type="evidence" value="ECO:0007669"/>
    <property type="project" value="TreeGrafter"/>
</dbReference>
<name>A0A0D7B681_9AGAR</name>
<keyword evidence="3" id="KW-0540">Nuclease</keyword>
<evidence type="ECO:0000256" key="6">
    <source>
        <dbReference type="ARBA" id="ARBA00022763"/>
    </source>
</evidence>
<dbReference type="Gene3D" id="3.40.50.10130">
    <property type="match status" value="1"/>
</dbReference>
<keyword evidence="8" id="KW-0460">Magnesium</keyword>
<reference evidence="15 16" key="1">
    <citation type="journal article" date="2015" name="Fungal Genet. Biol.">
        <title>Evolution of novel wood decay mechanisms in Agaricales revealed by the genome sequences of Fistulina hepatica and Cylindrobasidium torrendii.</title>
        <authorList>
            <person name="Floudas D."/>
            <person name="Held B.W."/>
            <person name="Riley R."/>
            <person name="Nagy L.G."/>
            <person name="Koehler G."/>
            <person name="Ransdell A.S."/>
            <person name="Younus H."/>
            <person name="Chow J."/>
            <person name="Chiniquy J."/>
            <person name="Lipzen A."/>
            <person name="Tritt A."/>
            <person name="Sun H."/>
            <person name="Haridas S."/>
            <person name="LaButti K."/>
            <person name="Ohm R.A."/>
            <person name="Kues U."/>
            <person name="Blanchette R.A."/>
            <person name="Grigoriev I.V."/>
            <person name="Minto R.E."/>
            <person name="Hibbett D.S."/>
        </authorList>
    </citation>
    <scope>NUCLEOTIDE SEQUENCE [LARGE SCALE GENOMIC DNA]</scope>
    <source>
        <strain evidence="15 16">FP15055 ss-10</strain>
    </source>
</reference>
<feature type="compositionally biased region" description="Acidic residues" evidence="14">
    <location>
        <begin position="102"/>
        <end position="112"/>
    </location>
</feature>
<evidence type="ECO:0000256" key="1">
    <source>
        <dbReference type="ARBA" id="ARBA00001946"/>
    </source>
</evidence>
<evidence type="ECO:0000256" key="12">
    <source>
        <dbReference type="ARBA" id="ARBA00023254"/>
    </source>
</evidence>
<evidence type="ECO:0000256" key="10">
    <source>
        <dbReference type="ARBA" id="ARBA00023204"/>
    </source>
</evidence>
<feature type="region of interest" description="Disordered" evidence="14">
    <location>
        <begin position="1"/>
        <end position="179"/>
    </location>
</feature>
<dbReference type="GO" id="GO:0006302">
    <property type="term" value="P:double-strand break repair"/>
    <property type="evidence" value="ECO:0007669"/>
    <property type="project" value="TreeGrafter"/>
</dbReference>
<proteinExistence type="predicted"/>
<dbReference type="GO" id="GO:0046872">
    <property type="term" value="F:metal ion binding"/>
    <property type="evidence" value="ECO:0007669"/>
    <property type="project" value="UniProtKB-KW"/>
</dbReference>
<evidence type="ECO:0000256" key="13">
    <source>
        <dbReference type="SAM" id="Coils"/>
    </source>
</evidence>
<keyword evidence="11" id="KW-0539">Nucleus</keyword>
<dbReference type="Proteomes" id="UP000054007">
    <property type="component" value="Unassembled WGS sequence"/>
</dbReference>
<dbReference type="AlphaFoldDB" id="A0A0D7B681"/>
<keyword evidence="12" id="KW-0469">Meiosis</keyword>
<dbReference type="GO" id="GO:0048476">
    <property type="term" value="C:Holliday junction resolvase complex"/>
    <property type="evidence" value="ECO:0007669"/>
    <property type="project" value="InterPro"/>
</dbReference>
<dbReference type="GO" id="GO:0008821">
    <property type="term" value="F:crossover junction DNA endonuclease activity"/>
    <property type="evidence" value="ECO:0007669"/>
    <property type="project" value="TreeGrafter"/>
</dbReference>
<sequence>MPFDDIVEISDDEDDNEMQFSQTTAPPSSQAVDSDSDDSVIILTDEDEPPTPKHSQPPSRAPSRSSNVISISDDDSDPGPSYPVPRSSLPSSSHLSRRDDNAFDSDEDEDLPDVPLASGSRKRRVDEAEVDKYLGELKSARNASTSSLESMPPSPKKRKIGKERSVNVGQKTKVAEDKAAEKAKKAEMAAKLKADEKAEKAKAKAEKKRLEEEEKKMKKLMSDLNLKVTDKKATLKTMQLIFSHNIPKPLQDAVKSQQQLVEYDVSFDEEHAKVAGCPVITWTSTLSKRFDSGNRQFVPCEETTKQENAALLYLQSTDIITLIKEDELSGAVDKIRTAYGLDGLNAKLFIMVVGPITASAARAKVEASLARLQIRRHTHHIHVKTIQEAADRLYNLTADFGIKPYKLIERSHLPFCADVYVKKEKEGSEIWPKMLTQIHMITDYGAKGIVEEYPTLGSLMQAYKNAPNEKARENLLSQCTVERAKSGEKRKNNTLGQALSKRVYAALYVDDPFELLVGDHSTE</sequence>
<evidence type="ECO:0000313" key="16">
    <source>
        <dbReference type="Proteomes" id="UP000054007"/>
    </source>
</evidence>
<evidence type="ECO:0000256" key="8">
    <source>
        <dbReference type="ARBA" id="ARBA00022842"/>
    </source>
</evidence>
<evidence type="ECO:0008006" key="17">
    <source>
        <dbReference type="Google" id="ProtNLM"/>
    </source>
</evidence>
<feature type="compositionally biased region" description="Acidic residues" evidence="14">
    <location>
        <begin position="1"/>
        <end position="17"/>
    </location>
</feature>
<feature type="compositionally biased region" description="Basic and acidic residues" evidence="14">
    <location>
        <begin position="124"/>
        <end position="139"/>
    </location>
</feature>
<keyword evidence="9" id="KW-0233">DNA recombination</keyword>
<dbReference type="InterPro" id="IPR033310">
    <property type="entry name" value="Mms4/EME1/EME2"/>
</dbReference>
<evidence type="ECO:0000256" key="7">
    <source>
        <dbReference type="ARBA" id="ARBA00022801"/>
    </source>
</evidence>
<keyword evidence="16" id="KW-1185">Reference proteome</keyword>
<evidence type="ECO:0000256" key="3">
    <source>
        <dbReference type="ARBA" id="ARBA00022722"/>
    </source>
</evidence>
<keyword evidence="4" id="KW-0479">Metal-binding</keyword>
<dbReference type="GO" id="GO:0031297">
    <property type="term" value="P:replication fork processing"/>
    <property type="evidence" value="ECO:0007669"/>
    <property type="project" value="TreeGrafter"/>
</dbReference>
<keyword evidence="6" id="KW-0227">DNA damage</keyword>
<evidence type="ECO:0000256" key="5">
    <source>
        <dbReference type="ARBA" id="ARBA00022759"/>
    </source>
</evidence>
<dbReference type="EMBL" id="KN880568">
    <property type="protein sequence ID" value="KIY66017.1"/>
    <property type="molecule type" value="Genomic_DNA"/>
</dbReference>
<accession>A0A0D7B681</accession>
<comment type="cofactor">
    <cofactor evidence="1">
        <name>Mg(2+)</name>
        <dbReference type="ChEBI" id="CHEBI:18420"/>
    </cofactor>
</comment>
<evidence type="ECO:0000313" key="15">
    <source>
        <dbReference type="EMBL" id="KIY66017.1"/>
    </source>
</evidence>
<organism evidence="15 16">
    <name type="scientific">Cylindrobasidium torrendii FP15055 ss-10</name>
    <dbReference type="NCBI Taxonomy" id="1314674"/>
    <lineage>
        <taxon>Eukaryota</taxon>
        <taxon>Fungi</taxon>
        <taxon>Dikarya</taxon>
        <taxon>Basidiomycota</taxon>
        <taxon>Agaricomycotina</taxon>
        <taxon>Agaricomycetes</taxon>
        <taxon>Agaricomycetidae</taxon>
        <taxon>Agaricales</taxon>
        <taxon>Marasmiineae</taxon>
        <taxon>Physalacriaceae</taxon>
        <taxon>Cylindrobasidium</taxon>
    </lineage>
</organism>
<dbReference type="GO" id="GO:0005634">
    <property type="term" value="C:nucleus"/>
    <property type="evidence" value="ECO:0007669"/>
    <property type="project" value="UniProtKB-SubCell"/>
</dbReference>
<dbReference type="Gene3D" id="1.10.150.670">
    <property type="entry name" value="Crossover junction endonuclease EME1, DNA-binding domain"/>
    <property type="match status" value="1"/>
</dbReference>
<evidence type="ECO:0000256" key="9">
    <source>
        <dbReference type="ARBA" id="ARBA00023172"/>
    </source>
</evidence>
<dbReference type="OrthoDB" id="343092at2759"/>
<gene>
    <name evidence="15" type="ORF">CYLTODRAFT_491808</name>
</gene>